<dbReference type="EMBL" id="GBRH01250502">
    <property type="protein sequence ID" value="JAD47393.1"/>
    <property type="molecule type" value="Transcribed_RNA"/>
</dbReference>
<protein>
    <submittedName>
        <fullName evidence="1">Uncharacterized protein</fullName>
    </submittedName>
</protein>
<accession>A0A0A9ABS0</accession>
<sequence length="30" mass="3422">MPEAATTELGQWSLQIWTAVLSCEEEKRTI</sequence>
<evidence type="ECO:0000313" key="1">
    <source>
        <dbReference type="EMBL" id="JAD47393.1"/>
    </source>
</evidence>
<reference evidence="1" key="2">
    <citation type="journal article" date="2015" name="Data Brief">
        <title>Shoot transcriptome of the giant reed, Arundo donax.</title>
        <authorList>
            <person name="Barrero R.A."/>
            <person name="Guerrero F.D."/>
            <person name="Moolhuijzen P."/>
            <person name="Goolsby J.A."/>
            <person name="Tidwell J."/>
            <person name="Bellgard S.E."/>
            <person name="Bellgard M.I."/>
        </authorList>
    </citation>
    <scope>NUCLEOTIDE SEQUENCE</scope>
    <source>
        <tissue evidence="1">Shoot tissue taken approximately 20 cm above the soil surface</tissue>
    </source>
</reference>
<reference evidence="1" key="1">
    <citation type="submission" date="2014-09" db="EMBL/GenBank/DDBJ databases">
        <authorList>
            <person name="Magalhaes I.L.F."/>
            <person name="Oliveira U."/>
            <person name="Santos F.R."/>
            <person name="Vidigal T.H.D.A."/>
            <person name="Brescovit A.D."/>
            <person name="Santos A.J."/>
        </authorList>
    </citation>
    <scope>NUCLEOTIDE SEQUENCE</scope>
    <source>
        <tissue evidence="1">Shoot tissue taken approximately 20 cm above the soil surface</tissue>
    </source>
</reference>
<dbReference type="AlphaFoldDB" id="A0A0A9ABS0"/>
<proteinExistence type="predicted"/>
<name>A0A0A9ABS0_ARUDO</name>
<organism evidence="1">
    <name type="scientific">Arundo donax</name>
    <name type="common">Giant reed</name>
    <name type="synonym">Donax arundinaceus</name>
    <dbReference type="NCBI Taxonomy" id="35708"/>
    <lineage>
        <taxon>Eukaryota</taxon>
        <taxon>Viridiplantae</taxon>
        <taxon>Streptophyta</taxon>
        <taxon>Embryophyta</taxon>
        <taxon>Tracheophyta</taxon>
        <taxon>Spermatophyta</taxon>
        <taxon>Magnoliopsida</taxon>
        <taxon>Liliopsida</taxon>
        <taxon>Poales</taxon>
        <taxon>Poaceae</taxon>
        <taxon>PACMAD clade</taxon>
        <taxon>Arundinoideae</taxon>
        <taxon>Arundineae</taxon>
        <taxon>Arundo</taxon>
    </lineage>
</organism>